<geneLocation type="plasmid" evidence="1 2">
    <name>pWSM1592_2</name>
</geneLocation>
<accession>A0ABY5XWT8</accession>
<keyword evidence="1" id="KW-0614">Plasmid</keyword>
<dbReference type="Proteomes" id="UP001060123">
    <property type="component" value="Plasmid pWSM1592_2"/>
</dbReference>
<organism evidence="1 2">
    <name type="scientific">Rhizobium sullae</name>
    <name type="common">Rhizobium hedysari</name>
    <dbReference type="NCBI Taxonomy" id="50338"/>
    <lineage>
        <taxon>Bacteria</taxon>
        <taxon>Pseudomonadati</taxon>
        <taxon>Pseudomonadota</taxon>
        <taxon>Alphaproteobacteria</taxon>
        <taxon>Hyphomicrobiales</taxon>
        <taxon>Rhizobiaceae</taxon>
        <taxon>Rhizobium/Agrobacterium group</taxon>
        <taxon>Rhizobium</taxon>
    </lineage>
</organism>
<evidence type="ECO:0000313" key="1">
    <source>
        <dbReference type="EMBL" id="UWU19097.1"/>
    </source>
</evidence>
<keyword evidence="1" id="KW-0449">Lipoprotein</keyword>
<sequence length="55" mass="6087">MKYCSLILFLALAACKTSDTLATCKGDAFQLNVERWQPTTSDLQFECAGEPNEGR</sequence>
<protein>
    <submittedName>
        <fullName evidence="1">Type IV secretion system lipoprotein VirB7</fullName>
    </submittedName>
</protein>
<evidence type="ECO:0000313" key="2">
    <source>
        <dbReference type="Proteomes" id="UP001060123"/>
    </source>
</evidence>
<dbReference type="NCBIfam" id="NF010433">
    <property type="entry name" value="PRK13859.1"/>
    <property type="match status" value="1"/>
</dbReference>
<dbReference type="EMBL" id="CP104145">
    <property type="protein sequence ID" value="UWU19097.1"/>
    <property type="molecule type" value="Genomic_DNA"/>
</dbReference>
<name>A0ABY5XWT8_RHISU</name>
<gene>
    <name evidence="1" type="ORF">N2599_35305</name>
</gene>
<dbReference type="RefSeq" id="WP_084606758.1">
    <property type="nucleotide sequence ID" value="NZ_CP104145.1"/>
</dbReference>
<proteinExistence type="predicted"/>
<keyword evidence="2" id="KW-1185">Reference proteome</keyword>
<reference evidence="1" key="1">
    <citation type="submission" date="2022-09" db="EMBL/GenBank/DDBJ databases">
        <title>Australian commercial rhizobial inoculants.</title>
        <authorList>
            <person name="Kohlmeier M.G."/>
            <person name="O'Hara G.W."/>
            <person name="Colombi E."/>
            <person name="Ramsay J.P."/>
            <person name="Terpolilli J."/>
        </authorList>
    </citation>
    <scope>NUCLEOTIDE SEQUENCE</scope>
    <source>
        <strain evidence="1">WSM1592</strain>
        <plasmid evidence="1">pWSM1592_2</plasmid>
    </source>
</reference>
<dbReference type="Pfam" id="PF17413">
    <property type="entry name" value="VirB7"/>
    <property type="match status" value="1"/>
</dbReference>
<dbReference type="InterPro" id="IPR035545">
    <property type="entry name" value="VirB7"/>
</dbReference>
<dbReference type="PROSITE" id="PS51257">
    <property type="entry name" value="PROKAR_LIPOPROTEIN"/>
    <property type="match status" value="1"/>
</dbReference>